<dbReference type="EMBL" id="JABEMD010000012">
    <property type="protein sequence ID" value="NNH11015.1"/>
    <property type="molecule type" value="Genomic_DNA"/>
</dbReference>
<dbReference type="AlphaFoldDB" id="A0A849BBC6"/>
<evidence type="ECO:0000259" key="2">
    <source>
        <dbReference type="PROSITE" id="PS50181"/>
    </source>
</evidence>
<evidence type="ECO:0000313" key="3">
    <source>
        <dbReference type="EMBL" id="NNH11015.1"/>
    </source>
</evidence>
<organism evidence="3 4">
    <name type="scientific">Cupriavidus gilardii</name>
    <dbReference type="NCBI Taxonomy" id="82541"/>
    <lineage>
        <taxon>Bacteria</taxon>
        <taxon>Pseudomonadati</taxon>
        <taxon>Pseudomonadota</taxon>
        <taxon>Betaproteobacteria</taxon>
        <taxon>Burkholderiales</taxon>
        <taxon>Burkholderiaceae</taxon>
        <taxon>Cupriavidus</taxon>
    </lineage>
</organism>
<dbReference type="RefSeq" id="WP_053824401.1">
    <property type="nucleotide sequence ID" value="NZ_BAAAEB010000017.1"/>
</dbReference>
<feature type="domain" description="F-box" evidence="2">
    <location>
        <begin position="39"/>
        <end position="90"/>
    </location>
</feature>
<accession>A0A849BBC6</accession>
<dbReference type="PROSITE" id="PS50181">
    <property type="entry name" value="FBOX"/>
    <property type="match status" value="1"/>
</dbReference>
<comment type="caution">
    <text evidence="3">The sequence shown here is derived from an EMBL/GenBank/DDBJ whole genome shotgun (WGS) entry which is preliminary data.</text>
</comment>
<dbReference type="InterPro" id="IPR001810">
    <property type="entry name" value="F-box_dom"/>
</dbReference>
<reference evidence="3 4" key="1">
    <citation type="submission" date="2020-05" db="EMBL/GenBank/DDBJ databases">
        <title>MicrobeNet Type strains.</title>
        <authorList>
            <person name="Nicholson A.C."/>
        </authorList>
    </citation>
    <scope>NUCLEOTIDE SEQUENCE [LARGE SCALE GENOMIC DNA]</scope>
    <source>
        <strain evidence="3 4">ATCC 700815</strain>
    </source>
</reference>
<name>A0A849BBC6_9BURK</name>
<evidence type="ECO:0000256" key="1">
    <source>
        <dbReference type="SAM" id="MobiDB-lite"/>
    </source>
</evidence>
<evidence type="ECO:0000313" key="4">
    <source>
        <dbReference type="Proteomes" id="UP000542973"/>
    </source>
</evidence>
<protein>
    <recommendedName>
        <fullName evidence="2">F-box domain-containing protein</fullName>
    </recommendedName>
</protein>
<feature type="region of interest" description="Disordered" evidence="1">
    <location>
        <begin position="678"/>
        <end position="699"/>
    </location>
</feature>
<gene>
    <name evidence="3" type="ORF">HLB16_09000</name>
</gene>
<dbReference type="Proteomes" id="UP000542973">
    <property type="component" value="Unassembled WGS sequence"/>
</dbReference>
<sequence length="699" mass="76629">MPFQFLICSSGGSIAAAQAHGQPARQPGGNDTLAEGAGRIALDTLPECVLRQIVERLRGAAIVALSRTSRRMHGQLDRDFVAPVRLRERLKWIVSNSAFQRALGDIAQLAPAARHSLLNRMPVEQLHPAIQMRADMARFALLHTGAPARTARPANGSAHRAPLVDIAQRPVPALLDVALALDADARVPALTGLAARASRNEGRWRELLEGMLATAQGLKGRASVTSQAERVQLLTAAAEALADPSHYVVWAVCRPSLWHRVFDEARVLPPAARPTIWMALAQSAACDFAAALEQEVPTEPRDTCWYRIIGAIGNQMPADQANEALVAMLDRIDGLDEITSRPAPYIALMEAASRLPDPLAVLVMNRVVEQAFRMNSVAVYERIWEAVFGASRGLEPALQQQVLVALGQRLPDAAGRLQRWFALSDRVAALPRALRREPLLAMVDAELSTDVPAGFAVPRLMGFLEELDLDDRPTLLSGLLQVYDDDPRHWSDMVNAAVDLPRRMRRDPFAAIAHKLLVTREPLPDTPPPQRADDTAAAAPGDVSLAAWPVSEGQARRQFTELLGMLTWADRGFVLMAMAPYASVHRFTWLIDEGLCLPRSGRHEVRLFTTLAERATRLTEPRDAAQILPALATAIRTLQPDQCASALYWLHDACQRADMIHLFAPVWAHFHASLPVEDEPPAANGNRLKRKARDRPADA</sequence>
<proteinExistence type="predicted"/>